<dbReference type="RefSeq" id="WP_104716102.1">
    <property type="nucleotide sequence ID" value="NZ_PTRA01000010.1"/>
</dbReference>
<evidence type="ECO:0000259" key="1">
    <source>
        <dbReference type="Pfam" id="PF03432"/>
    </source>
</evidence>
<gene>
    <name evidence="2" type="ORF">C5O19_24990</name>
</gene>
<proteinExistence type="predicted"/>
<name>A0A2S7IEU9_9BACT</name>
<organism evidence="2 3">
    <name type="scientific">Siphonobacter curvatus</name>
    <dbReference type="NCBI Taxonomy" id="2094562"/>
    <lineage>
        <taxon>Bacteria</taxon>
        <taxon>Pseudomonadati</taxon>
        <taxon>Bacteroidota</taxon>
        <taxon>Cytophagia</taxon>
        <taxon>Cytophagales</taxon>
        <taxon>Cytophagaceae</taxon>
        <taxon>Siphonobacter</taxon>
    </lineage>
</organism>
<dbReference type="Pfam" id="PF03432">
    <property type="entry name" value="Relaxase"/>
    <property type="match status" value="1"/>
</dbReference>
<comment type="caution">
    <text evidence="2">The sequence shown here is derived from an EMBL/GenBank/DDBJ whole genome shotgun (WGS) entry which is preliminary data.</text>
</comment>
<dbReference type="Proteomes" id="UP000239590">
    <property type="component" value="Unassembled WGS sequence"/>
</dbReference>
<reference evidence="3" key="1">
    <citation type="submission" date="2018-02" db="EMBL/GenBank/DDBJ databases">
        <title>Genome sequencing of Solimonas sp. HR-BB.</title>
        <authorList>
            <person name="Lee Y."/>
            <person name="Jeon C.O."/>
        </authorList>
    </citation>
    <scope>NUCLEOTIDE SEQUENCE [LARGE SCALE GENOMIC DNA]</scope>
    <source>
        <strain evidence="3">HR-U</strain>
    </source>
</reference>
<evidence type="ECO:0000313" key="3">
    <source>
        <dbReference type="Proteomes" id="UP000239590"/>
    </source>
</evidence>
<feature type="domain" description="MobA/VirD2-like nuclease" evidence="1">
    <location>
        <begin position="42"/>
        <end position="148"/>
    </location>
</feature>
<keyword evidence="3" id="KW-1185">Reference proteome</keyword>
<accession>A0A2S7IEU9</accession>
<dbReference type="EMBL" id="PTRA01000010">
    <property type="protein sequence ID" value="PQA53188.1"/>
    <property type="molecule type" value="Genomic_DNA"/>
</dbReference>
<dbReference type="InterPro" id="IPR005094">
    <property type="entry name" value="Endonuclease_MobA/VirD2"/>
</dbReference>
<dbReference type="AlphaFoldDB" id="A0A2S7IEU9"/>
<sequence>MVAIMSATRQIQRALHYNEQKVAQGQAQCLDAGYYPRAAETLSLSQKRLRLQQRAELNKKVKKPYVHLTLNFHPKDALSPRRLKQMAEAYLERIGYARQPYLVYQHHDVAHPHLHVLTTNITAQGRRINAAPYAIKQAAQHLELTWGLIPARQARALYPAQTPTLAATVAHIRQTYAYTSLVEFNAILQGYALQVRQRNPGPGHVPGLYYQRLDGQGQSHSVPIPASKLPGKPTLAALEKQFAWHALQPSAPRALENKLRWCLERSPSLSDFLASLRGQAIQAVLTDSALVYVDHGRAIAVQATRLSAGLQGPGLEKAFQLSPTHLQQGLRARHVPELDAAPNLRPRLHL</sequence>
<evidence type="ECO:0000313" key="2">
    <source>
        <dbReference type="EMBL" id="PQA53188.1"/>
    </source>
</evidence>
<protein>
    <recommendedName>
        <fullName evidence="1">MobA/VirD2-like nuclease domain-containing protein</fullName>
    </recommendedName>
</protein>
<dbReference type="OrthoDB" id="915634at2"/>